<evidence type="ECO:0000256" key="1">
    <source>
        <dbReference type="ARBA" id="ARBA00005168"/>
    </source>
</evidence>
<name>W5YLX9_9GAMM</name>
<dbReference type="GO" id="GO:0005737">
    <property type="term" value="C:cytoplasm"/>
    <property type="evidence" value="ECO:0007669"/>
    <property type="project" value="TreeGrafter"/>
</dbReference>
<dbReference type="KEGG" id="msx:AU14_06890"/>
<dbReference type="Proteomes" id="UP000061489">
    <property type="component" value="Chromosome"/>
</dbReference>
<dbReference type="GO" id="GO:0006782">
    <property type="term" value="P:protoporphyrinogen IX biosynthetic process"/>
    <property type="evidence" value="ECO:0007669"/>
    <property type="project" value="TreeGrafter"/>
</dbReference>
<reference evidence="8 9" key="1">
    <citation type="journal article" date="2014" name="Genome Announc.">
        <title>Draft Genome Sequences of Marinobacter similis A3d10T and Marinobacter salarius R9SW1T.</title>
        <authorList>
            <person name="Ivanova E.P."/>
            <person name="Ng H.J."/>
            <person name="Webb H.K."/>
            <person name="Feng G."/>
            <person name="Oshima K."/>
            <person name="Hattori M."/>
            <person name="Ohkuma M."/>
            <person name="Sergeev A.F."/>
            <person name="Mikhailov V.V."/>
            <person name="Crawford R.J."/>
            <person name="Sawabe T."/>
        </authorList>
    </citation>
    <scope>NUCLEOTIDE SEQUENCE [LARGE SCALE GENOMIC DNA]</scope>
    <source>
        <strain evidence="8 9">A3d10</strain>
    </source>
</reference>
<dbReference type="STRING" id="1420916.AU14_06890"/>
<dbReference type="EMBL" id="CP007151">
    <property type="protein sequence ID" value="AHI30050.1"/>
    <property type="molecule type" value="Genomic_DNA"/>
</dbReference>
<evidence type="ECO:0000256" key="2">
    <source>
        <dbReference type="ARBA" id="ARBA00010644"/>
    </source>
</evidence>
<dbReference type="GO" id="GO:0004109">
    <property type="term" value="F:coproporphyrinogen oxidase activity"/>
    <property type="evidence" value="ECO:0007669"/>
    <property type="project" value="UniProtKB-EC"/>
</dbReference>
<protein>
    <recommendedName>
        <fullName evidence="4">coproporphyrinogen oxidase</fullName>
        <ecNumber evidence="4">1.3.3.3</ecNumber>
    </recommendedName>
</protein>
<evidence type="ECO:0000313" key="8">
    <source>
        <dbReference type="EMBL" id="AHI30050.1"/>
    </source>
</evidence>
<evidence type="ECO:0000256" key="3">
    <source>
        <dbReference type="ARBA" id="ARBA00011738"/>
    </source>
</evidence>
<comment type="pathway">
    <text evidence="1">Porphyrin-containing compound metabolism; protoporphyrin-IX biosynthesis; protoporphyrinogen-IX from coproporphyrinogen-III (O2 route): step 1/1.</text>
</comment>
<evidence type="ECO:0000313" key="9">
    <source>
        <dbReference type="Proteomes" id="UP000061489"/>
    </source>
</evidence>
<dbReference type="InterPro" id="IPR036406">
    <property type="entry name" value="Coprogen_oxidase_aer_sf"/>
</dbReference>
<dbReference type="InterPro" id="IPR001260">
    <property type="entry name" value="Coprogen_oxidase_aer"/>
</dbReference>
<keyword evidence="6" id="KW-0350">Heme biosynthesis</keyword>
<dbReference type="SUPFAM" id="SSF102886">
    <property type="entry name" value="Coproporphyrinogen III oxidase"/>
    <property type="match status" value="1"/>
</dbReference>
<dbReference type="AlphaFoldDB" id="W5YLX9"/>
<sequence>MSQSPDINAVKHYLLGLQEQICSRLEALEDEATFVRDAWDRPEGGGGVSRVITDGKVFEKGGVNFSHVMGETMPGSATAHRPHLAGAPGKPWACLW</sequence>
<comment type="subunit">
    <text evidence="3">Homodimer.</text>
</comment>
<dbReference type="RefSeq" id="WP_269079115.1">
    <property type="nucleotide sequence ID" value="NZ_CP007151.1"/>
</dbReference>
<proteinExistence type="inferred from homology"/>
<evidence type="ECO:0000256" key="5">
    <source>
        <dbReference type="ARBA" id="ARBA00023002"/>
    </source>
</evidence>
<dbReference type="Pfam" id="PF01218">
    <property type="entry name" value="Coprogen_oxidas"/>
    <property type="match status" value="1"/>
</dbReference>
<organism evidence="8 9">
    <name type="scientific">Marinobacter similis</name>
    <dbReference type="NCBI Taxonomy" id="1420916"/>
    <lineage>
        <taxon>Bacteria</taxon>
        <taxon>Pseudomonadati</taxon>
        <taxon>Pseudomonadota</taxon>
        <taxon>Gammaproteobacteria</taxon>
        <taxon>Pseudomonadales</taxon>
        <taxon>Marinobacteraceae</taxon>
        <taxon>Marinobacter</taxon>
    </lineage>
</organism>
<dbReference type="Gene3D" id="3.40.1500.10">
    <property type="entry name" value="Coproporphyrinogen III oxidase, aerobic"/>
    <property type="match status" value="1"/>
</dbReference>
<keyword evidence="5" id="KW-0560">Oxidoreductase</keyword>
<evidence type="ECO:0000256" key="4">
    <source>
        <dbReference type="ARBA" id="ARBA00012869"/>
    </source>
</evidence>
<keyword evidence="9" id="KW-1185">Reference proteome</keyword>
<dbReference type="EC" id="1.3.3.3" evidence="4"/>
<dbReference type="PANTHER" id="PTHR10755">
    <property type="entry name" value="COPROPORPHYRINOGEN III OXIDASE, MITOCHONDRIAL"/>
    <property type="match status" value="1"/>
</dbReference>
<accession>W5YLX9</accession>
<keyword evidence="7" id="KW-0627">Porphyrin biosynthesis</keyword>
<evidence type="ECO:0000256" key="7">
    <source>
        <dbReference type="ARBA" id="ARBA00023244"/>
    </source>
</evidence>
<evidence type="ECO:0000256" key="6">
    <source>
        <dbReference type="ARBA" id="ARBA00023133"/>
    </source>
</evidence>
<dbReference type="PRINTS" id="PR00073">
    <property type="entry name" value="COPRGNOXDASE"/>
</dbReference>
<gene>
    <name evidence="8" type="ORF">AU14_06890</name>
</gene>
<dbReference type="HOGENOM" id="CLU_154242_0_0_6"/>
<comment type="similarity">
    <text evidence="2">Belongs to the aerobic coproporphyrinogen-III oxidase family.</text>
</comment>
<dbReference type="PANTHER" id="PTHR10755:SF0">
    <property type="entry name" value="OXYGEN-DEPENDENT COPROPORPHYRINOGEN-III OXIDASE, MITOCHONDRIAL"/>
    <property type="match status" value="1"/>
</dbReference>